<name>A0AAE0FVY8_9CHLO</name>
<proteinExistence type="predicted"/>
<gene>
    <name evidence="2" type="ORF">CYMTET_24615</name>
</gene>
<evidence type="ECO:0000313" key="3">
    <source>
        <dbReference type="Proteomes" id="UP001190700"/>
    </source>
</evidence>
<accession>A0AAE0FVY8</accession>
<sequence>MQIFMVINQALALPSYVFSRHSTIIHEPRRRAKAFVSQQELYSKADLDEYFAGALQSTPSDTKSSRARDQSGSRLEPLPRRRSSTG</sequence>
<organism evidence="2 3">
    <name type="scientific">Cymbomonas tetramitiformis</name>
    <dbReference type="NCBI Taxonomy" id="36881"/>
    <lineage>
        <taxon>Eukaryota</taxon>
        <taxon>Viridiplantae</taxon>
        <taxon>Chlorophyta</taxon>
        <taxon>Pyramimonadophyceae</taxon>
        <taxon>Pyramimonadales</taxon>
        <taxon>Pyramimonadaceae</taxon>
        <taxon>Cymbomonas</taxon>
    </lineage>
</organism>
<comment type="caution">
    <text evidence="2">The sequence shown here is derived from an EMBL/GenBank/DDBJ whole genome shotgun (WGS) entry which is preliminary data.</text>
</comment>
<evidence type="ECO:0000313" key="2">
    <source>
        <dbReference type="EMBL" id="KAK3266788.1"/>
    </source>
</evidence>
<dbReference type="Proteomes" id="UP001190700">
    <property type="component" value="Unassembled WGS sequence"/>
</dbReference>
<reference evidence="2 3" key="1">
    <citation type="journal article" date="2015" name="Genome Biol. Evol.">
        <title>Comparative Genomics of a Bacterivorous Green Alga Reveals Evolutionary Causalities and Consequences of Phago-Mixotrophic Mode of Nutrition.</title>
        <authorList>
            <person name="Burns J.A."/>
            <person name="Paasch A."/>
            <person name="Narechania A."/>
            <person name="Kim E."/>
        </authorList>
    </citation>
    <scope>NUCLEOTIDE SEQUENCE [LARGE SCALE GENOMIC DNA]</scope>
    <source>
        <strain evidence="2 3">PLY_AMNH</strain>
    </source>
</reference>
<feature type="region of interest" description="Disordered" evidence="1">
    <location>
        <begin position="53"/>
        <end position="86"/>
    </location>
</feature>
<protein>
    <submittedName>
        <fullName evidence="2">Uncharacterized protein</fullName>
    </submittedName>
</protein>
<dbReference type="EMBL" id="LGRX02012829">
    <property type="protein sequence ID" value="KAK3266788.1"/>
    <property type="molecule type" value="Genomic_DNA"/>
</dbReference>
<evidence type="ECO:0000256" key="1">
    <source>
        <dbReference type="SAM" id="MobiDB-lite"/>
    </source>
</evidence>
<keyword evidence="3" id="KW-1185">Reference proteome</keyword>
<dbReference type="AlphaFoldDB" id="A0AAE0FVY8"/>